<evidence type="ECO:0000313" key="3">
    <source>
        <dbReference type="Proteomes" id="UP001298681"/>
    </source>
</evidence>
<feature type="transmembrane region" description="Helical" evidence="1">
    <location>
        <begin position="30"/>
        <end position="48"/>
    </location>
</feature>
<feature type="transmembrane region" description="Helical" evidence="1">
    <location>
        <begin position="7"/>
        <end position="24"/>
    </location>
</feature>
<gene>
    <name evidence="2" type="ORF">L0P57_10170</name>
</gene>
<reference evidence="2 3" key="1">
    <citation type="submission" date="2022-01" db="EMBL/GenBank/DDBJ databases">
        <title>Collection of gut derived symbiotic bacterial strains cultured from healthy donors.</title>
        <authorList>
            <person name="Lin H."/>
            <person name="Kohout C."/>
            <person name="Waligurski E."/>
            <person name="Pamer E.G."/>
        </authorList>
    </citation>
    <scope>NUCLEOTIDE SEQUENCE [LARGE SCALE GENOMIC DNA]</scope>
    <source>
        <strain evidence="2 3">DFI.7.58</strain>
    </source>
</reference>
<dbReference type="RefSeq" id="WP_172749680.1">
    <property type="nucleotide sequence ID" value="NZ_JAKNHQ010000014.1"/>
</dbReference>
<comment type="caution">
    <text evidence="2">The sequence shown here is derived from an EMBL/GenBank/DDBJ whole genome shotgun (WGS) entry which is preliminary data.</text>
</comment>
<evidence type="ECO:0000313" key="2">
    <source>
        <dbReference type="EMBL" id="MCG4611293.1"/>
    </source>
</evidence>
<keyword evidence="1" id="KW-1133">Transmembrane helix</keyword>
<evidence type="ECO:0000256" key="1">
    <source>
        <dbReference type="SAM" id="Phobius"/>
    </source>
</evidence>
<name>A0ABS9MKF5_9FIRM</name>
<dbReference type="Proteomes" id="UP001298681">
    <property type="component" value="Unassembled WGS sequence"/>
</dbReference>
<sequence>MNQIRLLLLGISTILFGIALILAIPGSPAIGVIIATLGLIFSLAGASGRKEEK</sequence>
<keyword evidence="1" id="KW-0812">Transmembrane</keyword>
<protein>
    <submittedName>
        <fullName evidence="2">Uncharacterized protein</fullName>
    </submittedName>
</protein>
<organism evidence="2 3">
    <name type="scientific">Anaeromassilibacillus senegalensis</name>
    <dbReference type="NCBI Taxonomy" id="1673717"/>
    <lineage>
        <taxon>Bacteria</taxon>
        <taxon>Bacillati</taxon>
        <taxon>Bacillota</taxon>
        <taxon>Clostridia</taxon>
        <taxon>Eubacteriales</taxon>
        <taxon>Acutalibacteraceae</taxon>
        <taxon>Anaeromassilibacillus</taxon>
    </lineage>
</organism>
<keyword evidence="1" id="KW-0472">Membrane</keyword>
<keyword evidence="3" id="KW-1185">Reference proteome</keyword>
<accession>A0ABS9MKF5</accession>
<proteinExistence type="predicted"/>
<dbReference type="EMBL" id="JAKNHQ010000014">
    <property type="protein sequence ID" value="MCG4611293.1"/>
    <property type="molecule type" value="Genomic_DNA"/>
</dbReference>